<dbReference type="Proteomes" id="UP000291338">
    <property type="component" value="Unassembled WGS sequence"/>
</dbReference>
<protein>
    <submittedName>
        <fullName evidence="2">Uncharacterized protein</fullName>
    </submittedName>
</protein>
<name>A0A4Q7ITL9_9GAMM</name>
<proteinExistence type="predicted"/>
<gene>
    <name evidence="2" type="ORF">C1E23_00380</name>
</gene>
<dbReference type="EMBL" id="PPSX01000003">
    <property type="protein sequence ID" value="RZQ55029.1"/>
    <property type="molecule type" value="Genomic_DNA"/>
</dbReference>
<evidence type="ECO:0000256" key="1">
    <source>
        <dbReference type="SAM" id="Phobius"/>
    </source>
</evidence>
<keyword evidence="1" id="KW-0812">Transmembrane</keyword>
<keyword evidence="1" id="KW-1133">Transmembrane helix</keyword>
<organism evidence="2 3">
    <name type="scientific">Pseudoalteromonas phenolica</name>
    <dbReference type="NCBI Taxonomy" id="161398"/>
    <lineage>
        <taxon>Bacteria</taxon>
        <taxon>Pseudomonadati</taxon>
        <taxon>Pseudomonadota</taxon>
        <taxon>Gammaproteobacteria</taxon>
        <taxon>Alteromonadales</taxon>
        <taxon>Pseudoalteromonadaceae</taxon>
        <taxon>Pseudoalteromonas</taxon>
    </lineage>
</organism>
<reference evidence="2 3" key="1">
    <citation type="submission" date="2018-01" db="EMBL/GenBank/DDBJ databases">
        <title>Co-occurrence of chitin degradation, pigmentation and bioactivity in marine Pseudoalteromonas.</title>
        <authorList>
            <person name="Paulsen S."/>
            <person name="Gram L."/>
            <person name="Machado H."/>
        </authorList>
    </citation>
    <scope>NUCLEOTIDE SEQUENCE [LARGE SCALE GENOMIC DNA]</scope>
    <source>
        <strain evidence="2 3">S3898</strain>
    </source>
</reference>
<dbReference type="AlphaFoldDB" id="A0A4Q7ITL9"/>
<evidence type="ECO:0000313" key="2">
    <source>
        <dbReference type="EMBL" id="RZQ55029.1"/>
    </source>
</evidence>
<feature type="transmembrane region" description="Helical" evidence="1">
    <location>
        <begin position="7"/>
        <end position="28"/>
    </location>
</feature>
<feature type="transmembrane region" description="Helical" evidence="1">
    <location>
        <begin position="34"/>
        <end position="51"/>
    </location>
</feature>
<accession>A0A4Q7ITL9</accession>
<keyword evidence="1" id="KW-0472">Membrane</keyword>
<evidence type="ECO:0000313" key="3">
    <source>
        <dbReference type="Proteomes" id="UP000291338"/>
    </source>
</evidence>
<sequence length="64" mass="7584">MRLKLKSLKFFSVLITYLLAVVVMIWFLHAYRGYAVLMSVFVWLVLYSFIAHKMLSKDNLQVVE</sequence>
<comment type="caution">
    <text evidence="2">The sequence shown here is derived from an EMBL/GenBank/DDBJ whole genome shotgun (WGS) entry which is preliminary data.</text>
</comment>